<evidence type="ECO:0000313" key="3">
    <source>
        <dbReference type="EMBL" id="MTW11278.1"/>
    </source>
</evidence>
<evidence type="ECO:0000256" key="2">
    <source>
        <dbReference type="SAM" id="SignalP"/>
    </source>
</evidence>
<evidence type="ECO:0008006" key="5">
    <source>
        <dbReference type="Google" id="ProtNLM"/>
    </source>
</evidence>
<comment type="caution">
    <text evidence="3">The sequence shown here is derived from an EMBL/GenBank/DDBJ whole genome shotgun (WGS) entry which is preliminary data.</text>
</comment>
<dbReference type="Gene3D" id="2.60.40.10">
    <property type="entry name" value="Immunoglobulins"/>
    <property type="match status" value="2"/>
</dbReference>
<reference evidence="3 4" key="1">
    <citation type="submission" date="2019-11" db="EMBL/GenBank/DDBJ databases">
        <title>Type strains purchased from KCTC, JCM and DSMZ.</title>
        <authorList>
            <person name="Lu H."/>
        </authorList>
    </citation>
    <scope>NUCLEOTIDE SEQUENCE [LARGE SCALE GENOMIC DNA]</scope>
    <source>
        <strain evidence="3 4">JCM 31587</strain>
    </source>
</reference>
<organism evidence="3 4">
    <name type="scientific">Massilia eburnea</name>
    <dbReference type="NCBI Taxonomy" id="1776165"/>
    <lineage>
        <taxon>Bacteria</taxon>
        <taxon>Pseudomonadati</taxon>
        <taxon>Pseudomonadota</taxon>
        <taxon>Betaproteobacteria</taxon>
        <taxon>Burkholderiales</taxon>
        <taxon>Oxalobacteraceae</taxon>
        <taxon>Telluria group</taxon>
        <taxon>Massilia</taxon>
    </lineage>
</organism>
<dbReference type="RefSeq" id="WP_155454233.1">
    <property type="nucleotide sequence ID" value="NZ_WNKX01000007.1"/>
</dbReference>
<dbReference type="PROSITE" id="PS51257">
    <property type="entry name" value="PROKAR_LIPOPROTEIN"/>
    <property type="match status" value="1"/>
</dbReference>
<keyword evidence="2" id="KW-0732">Signal</keyword>
<dbReference type="OrthoDB" id="5522233at2"/>
<sequence length="678" mass="68763">MLMQTRMKSFINFLAACLLAGFLAACGGGGTNDGCINIDPSRSSSLPSCSGSGGTTTPGTGTSTSGTLTLAMQDSSGAALTNLTPDVPATVNVVVKNANGVAVSNNVVTFTTSDTTGVFSPAIGTALTDGNGMASLKLAAGTQAGAFTLTASSVIGSSTVKATKSYTVSFPVLTTSDIIVSPSTVPAGANASVTLSIKNGSTNYTSPVSVAFTSICTKSGKALIGSPVITQNGVAVASYTDKGCGTTDTLTATAVVPNATLTKSVDIVVLPAAAGSLKFVGVDTTNIALKFTGGVGRPEFSTVKFQVFDMNGAPVVGKLVSFVFSDSNQATTTGGLKLNPATATTAADGTVTTTVSDGTIPTSVRVVASVVGSSPLLTTISSLLVVSSGVPDQRHFTVLPEVGNAECWNIIGKCVMVSAYLADHFGNQVTDGTVVNFTTEGGMIIDSCQTVNGLCSVPLYSSFPHPLDGRVTILAYALGEENFLDKNNNNTFNDGIDGFNVPGDDLSPDIFRDDNEDGLLSAGEPCIGPNTNGTCTTPGDLKYNGVLRIPQQPSPQAQYISTSFVMQFSSSHAQITVTPSPISCTGTSTDVQVTVKDDRNLLMPAGTKIAFSATYGATAVQVSPSEATVPSVILPVGGVIFHPTYVVTIPCSGTATGTFNVTVTTPGGTVTPSSTRIN</sequence>
<dbReference type="Proteomes" id="UP000472320">
    <property type="component" value="Unassembled WGS sequence"/>
</dbReference>
<protein>
    <recommendedName>
        <fullName evidence="5">Big-1 domain-containing protein</fullName>
    </recommendedName>
</protein>
<accession>A0A6L6QFL0</accession>
<feature type="signal peptide" evidence="2">
    <location>
        <begin position="1"/>
        <end position="27"/>
    </location>
</feature>
<dbReference type="EMBL" id="WNKX01000007">
    <property type="protein sequence ID" value="MTW11278.1"/>
    <property type="molecule type" value="Genomic_DNA"/>
</dbReference>
<dbReference type="InterPro" id="IPR008964">
    <property type="entry name" value="Invasin/intimin_cell_adhesion"/>
</dbReference>
<feature type="region of interest" description="Disordered" evidence="1">
    <location>
        <begin position="43"/>
        <end position="65"/>
    </location>
</feature>
<evidence type="ECO:0000313" key="4">
    <source>
        <dbReference type="Proteomes" id="UP000472320"/>
    </source>
</evidence>
<dbReference type="InterPro" id="IPR013783">
    <property type="entry name" value="Ig-like_fold"/>
</dbReference>
<name>A0A6L6QFL0_9BURK</name>
<gene>
    <name evidence="3" type="ORF">GM658_11805</name>
</gene>
<evidence type="ECO:0000256" key="1">
    <source>
        <dbReference type="SAM" id="MobiDB-lite"/>
    </source>
</evidence>
<proteinExistence type="predicted"/>
<keyword evidence="4" id="KW-1185">Reference proteome</keyword>
<feature type="chain" id="PRO_5026867784" description="Big-1 domain-containing protein" evidence="2">
    <location>
        <begin position="28"/>
        <end position="678"/>
    </location>
</feature>
<dbReference type="SUPFAM" id="SSF49373">
    <property type="entry name" value="Invasin/intimin cell-adhesion fragments"/>
    <property type="match status" value="2"/>
</dbReference>
<dbReference type="AlphaFoldDB" id="A0A6L6QFL0"/>